<evidence type="ECO:0000256" key="2">
    <source>
        <dbReference type="ARBA" id="ARBA00008540"/>
    </source>
</evidence>
<feature type="transmembrane region" description="Helical" evidence="9">
    <location>
        <begin position="146"/>
        <end position="166"/>
    </location>
</feature>
<organism evidence="10 11">
    <name type="scientific">Candidatus Chromulinivorax destructor</name>
    <dbReference type="NCBI Taxonomy" id="2066483"/>
    <lineage>
        <taxon>Bacteria</taxon>
        <taxon>Candidatus Babelota</taxon>
        <taxon>Candidatus Babeliae</taxon>
        <taxon>Candidatus Babeliales</taxon>
        <taxon>Candidatus Chromulinivoraceae</taxon>
        <taxon>Candidatus Chromulinivorax</taxon>
    </lineage>
</organism>
<dbReference type="OrthoDB" id="9783920at2"/>
<accession>A0A345ZAL8</accession>
<proteinExistence type="inferred from homology"/>
<dbReference type="GO" id="GO:0015188">
    <property type="term" value="F:L-isoleucine transmembrane transporter activity"/>
    <property type="evidence" value="ECO:0007669"/>
    <property type="project" value="TreeGrafter"/>
</dbReference>
<evidence type="ECO:0000256" key="5">
    <source>
        <dbReference type="ARBA" id="ARBA00022692"/>
    </source>
</evidence>
<evidence type="ECO:0000256" key="3">
    <source>
        <dbReference type="ARBA" id="ARBA00022448"/>
    </source>
</evidence>
<keyword evidence="8 9" id="KW-0472">Membrane</keyword>
<dbReference type="GO" id="GO:0005886">
    <property type="term" value="C:plasma membrane"/>
    <property type="evidence" value="ECO:0007669"/>
    <property type="project" value="UniProtKB-SubCell"/>
</dbReference>
<evidence type="ECO:0000256" key="8">
    <source>
        <dbReference type="ARBA" id="ARBA00023136"/>
    </source>
</evidence>
<evidence type="ECO:0000256" key="6">
    <source>
        <dbReference type="ARBA" id="ARBA00022970"/>
    </source>
</evidence>
<evidence type="ECO:0000256" key="7">
    <source>
        <dbReference type="ARBA" id="ARBA00022989"/>
    </source>
</evidence>
<dbReference type="GO" id="GO:0005304">
    <property type="term" value="F:L-valine transmembrane transporter activity"/>
    <property type="evidence" value="ECO:0007669"/>
    <property type="project" value="TreeGrafter"/>
</dbReference>
<dbReference type="AlphaFoldDB" id="A0A345ZAL8"/>
<feature type="transmembrane region" description="Helical" evidence="9">
    <location>
        <begin position="112"/>
        <end position="134"/>
    </location>
</feature>
<name>A0A345ZAL8_9BACT</name>
<dbReference type="PANTHER" id="PTHR30588">
    <property type="entry name" value="BRANCHED-CHAIN AMINO ACID TRANSPORT SYSTEM 2 CARRIER PROTEIN"/>
    <property type="match status" value="1"/>
</dbReference>
<feature type="transmembrane region" description="Helical" evidence="9">
    <location>
        <begin position="228"/>
        <end position="250"/>
    </location>
</feature>
<evidence type="ECO:0000313" key="11">
    <source>
        <dbReference type="Proteomes" id="UP000254834"/>
    </source>
</evidence>
<evidence type="ECO:0008006" key="12">
    <source>
        <dbReference type="Google" id="ProtNLM"/>
    </source>
</evidence>
<keyword evidence="4" id="KW-1003">Cell membrane</keyword>
<evidence type="ECO:0000256" key="1">
    <source>
        <dbReference type="ARBA" id="ARBA00004651"/>
    </source>
</evidence>
<dbReference type="GO" id="GO:0015820">
    <property type="term" value="P:L-leucine transport"/>
    <property type="evidence" value="ECO:0007669"/>
    <property type="project" value="TreeGrafter"/>
</dbReference>
<keyword evidence="5 9" id="KW-0812">Transmembrane</keyword>
<dbReference type="Pfam" id="PF05525">
    <property type="entry name" value="Branch_AA_trans"/>
    <property type="match status" value="1"/>
</dbReference>
<keyword evidence="3" id="KW-0813">Transport</keyword>
<dbReference type="GO" id="GO:0015818">
    <property type="term" value="P:isoleucine transport"/>
    <property type="evidence" value="ECO:0007669"/>
    <property type="project" value="TreeGrafter"/>
</dbReference>
<dbReference type="InterPro" id="IPR004685">
    <property type="entry name" value="Brnchd-chn_aa_trnsp_Livcs"/>
</dbReference>
<feature type="transmembrane region" description="Helical" evidence="9">
    <location>
        <begin position="278"/>
        <end position="300"/>
    </location>
</feature>
<dbReference type="Proteomes" id="UP000254834">
    <property type="component" value="Chromosome"/>
</dbReference>
<protein>
    <recommendedName>
        <fullName evidence="12">Branched-chain amino acid transport system II carrier protein</fullName>
    </recommendedName>
</protein>
<sequence length="394" mass="42882">MKDSNQSGILTIGLAIFSMLFGAGNIIYPIKCGVLAGNQNIFAITGFILTGVILPIIGLVAMILFNGNYKLFFNRLGKIPGSMAILYCMLILGPLLAMPRCITLPYEMLKPFIPFVSLPMFTIAFCVVTFLVTYKESKILSILGNIMSPLLLGSLGIIAIKGLWQADVMVPQTVQASTIFFDQLNQGFQTLDLIGALFFAYIVLRILKGNKDAAQIKSKDLALISLQGGLIAGTLLMLVYVSFSYLGAYYGYLVSADMNGAQDFRVISMHILNSSSAFVIMMAVLMACLSTVTALAAVFSEYIHLEVFNKKVSYITSLAMTMIVTAIISNYGLDNIMAYSSLPINIGYPIITTIVFCNLAYSLFGFRYIKLPAALTALAVTGFYMQPLFCSLIG</sequence>
<evidence type="ECO:0000256" key="4">
    <source>
        <dbReference type="ARBA" id="ARBA00022475"/>
    </source>
</evidence>
<feature type="transmembrane region" description="Helical" evidence="9">
    <location>
        <begin position="371"/>
        <end position="389"/>
    </location>
</feature>
<dbReference type="PANTHER" id="PTHR30588:SF0">
    <property type="entry name" value="BRANCHED-CHAIN AMINO ACID PERMEASE BRNQ"/>
    <property type="match status" value="1"/>
</dbReference>
<dbReference type="EMBL" id="CP025544">
    <property type="protein sequence ID" value="AXK60335.1"/>
    <property type="molecule type" value="Genomic_DNA"/>
</dbReference>
<dbReference type="KEGG" id="cdes:C0J27_01040"/>
<feature type="transmembrane region" description="Helical" evidence="9">
    <location>
        <begin position="40"/>
        <end position="65"/>
    </location>
</feature>
<reference evidence="10 11" key="1">
    <citation type="submission" date="2017-12" db="EMBL/GenBank/DDBJ databases">
        <title>Chromulinavorax destructans is a abundant pathogen of dominant heterotrophic picoflagllates.</title>
        <authorList>
            <person name="Deeg C.M."/>
            <person name="Zimmer M."/>
            <person name="Suttle C.A."/>
        </authorList>
    </citation>
    <scope>NUCLEOTIDE SEQUENCE [LARGE SCALE GENOMIC DNA]</scope>
    <source>
        <strain evidence="10 11">SeV1</strain>
    </source>
</reference>
<feature type="transmembrane region" description="Helical" evidence="9">
    <location>
        <begin position="312"/>
        <end position="333"/>
    </location>
</feature>
<feature type="transmembrane region" description="Helical" evidence="9">
    <location>
        <begin position="345"/>
        <end position="364"/>
    </location>
</feature>
<keyword evidence="11" id="KW-1185">Reference proteome</keyword>
<dbReference type="RefSeq" id="WP_115585350.1">
    <property type="nucleotide sequence ID" value="NZ_CP025544.1"/>
</dbReference>
<feature type="transmembrane region" description="Helical" evidence="9">
    <location>
        <begin position="186"/>
        <end position="207"/>
    </location>
</feature>
<comment type="similarity">
    <text evidence="2">Belongs to the branched chain amino acid transporter family.</text>
</comment>
<keyword evidence="6" id="KW-0029">Amino-acid transport</keyword>
<gene>
    <name evidence="10" type="ORF">C0J27_01040</name>
</gene>
<keyword evidence="7 9" id="KW-1133">Transmembrane helix</keyword>
<comment type="subcellular location">
    <subcellularLocation>
        <location evidence="1">Cell membrane</location>
        <topology evidence="1">Multi-pass membrane protein</topology>
    </subcellularLocation>
</comment>
<evidence type="ECO:0000313" key="10">
    <source>
        <dbReference type="EMBL" id="AXK60335.1"/>
    </source>
</evidence>
<evidence type="ECO:0000256" key="9">
    <source>
        <dbReference type="SAM" id="Phobius"/>
    </source>
</evidence>
<feature type="transmembrane region" description="Helical" evidence="9">
    <location>
        <begin position="85"/>
        <end position="106"/>
    </location>
</feature>
<feature type="transmembrane region" description="Helical" evidence="9">
    <location>
        <begin position="7"/>
        <end position="28"/>
    </location>
</feature>
<dbReference type="GO" id="GO:0015190">
    <property type="term" value="F:L-leucine transmembrane transporter activity"/>
    <property type="evidence" value="ECO:0007669"/>
    <property type="project" value="TreeGrafter"/>
</dbReference>